<organism evidence="2 3">
    <name type="scientific">Rhipicephalus sanguineus</name>
    <name type="common">Brown dog tick</name>
    <name type="synonym">Ixodes sanguineus</name>
    <dbReference type="NCBI Taxonomy" id="34632"/>
    <lineage>
        <taxon>Eukaryota</taxon>
        <taxon>Metazoa</taxon>
        <taxon>Ecdysozoa</taxon>
        <taxon>Arthropoda</taxon>
        <taxon>Chelicerata</taxon>
        <taxon>Arachnida</taxon>
        <taxon>Acari</taxon>
        <taxon>Parasitiformes</taxon>
        <taxon>Ixodida</taxon>
        <taxon>Ixodoidea</taxon>
        <taxon>Ixodidae</taxon>
        <taxon>Rhipicephalinae</taxon>
        <taxon>Rhipicephalus</taxon>
        <taxon>Rhipicephalus</taxon>
    </lineage>
</organism>
<protein>
    <submittedName>
        <fullName evidence="2">Uncharacterized protein</fullName>
    </submittedName>
</protein>
<keyword evidence="1" id="KW-0812">Transmembrane</keyword>
<sequence>MPHQVTQKAKKGNKCGAFSFTFCGVPKHEFYFDGSQGACLSVADLKGAALCNRGANKFTSLASCDAACGSNANTVEPKCDENALFTECKSIPAEAGESLWTLFVAGCFLVTVCVVGAIVFYIVLLSRSLGDAFLCTTSLGLVSIAVPPDGVCDYMFFDSLYTNNTFKLIDKAPTGELKTYLTAANSSQRTVHGVGINVRYTHDVRMHLKTREADSKNFLEALLSNKIVGFGVLSISKNQFSHAVFDTAIAALSGCDGVDQKALARNVTSPFAPLTGLEGAQIDNVVTNKYLVFDNADSLVRKYCKGTLDLPGTKFGLAAYDVNYDSGVSTAGVCEPTFTKIGNFVRVNVMRKMRDAFRNVIFRSVDDCVNAFAP</sequence>
<comment type="caution">
    <text evidence="2">The sequence shown here is derived from an EMBL/GenBank/DDBJ whole genome shotgun (WGS) entry which is preliminary data.</text>
</comment>
<dbReference type="AlphaFoldDB" id="A0A9D4PLX7"/>
<keyword evidence="3" id="KW-1185">Reference proteome</keyword>
<evidence type="ECO:0000313" key="2">
    <source>
        <dbReference type="EMBL" id="KAH7944405.1"/>
    </source>
</evidence>
<dbReference type="EMBL" id="JABSTV010001253">
    <property type="protein sequence ID" value="KAH7944405.1"/>
    <property type="molecule type" value="Genomic_DNA"/>
</dbReference>
<evidence type="ECO:0000256" key="1">
    <source>
        <dbReference type="SAM" id="Phobius"/>
    </source>
</evidence>
<name>A0A9D4PLX7_RHISA</name>
<gene>
    <name evidence="2" type="ORF">HPB52_019073</name>
</gene>
<feature type="transmembrane region" description="Helical" evidence="1">
    <location>
        <begin position="99"/>
        <end position="124"/>
    </location>
</feature>
<evidence type="ECO:0000313" key="3">
    <source>
        <dbReference type="Proteomes" id="UP000821837"/>
    </source>
</evidence>
<reference evidence="2" key="1">
    <citation type="journal article" date="2020" name="Cell">
        <title>Large-Scale Comparative Analyses of Tick Genomes Elucidate Their Genetic Diversity and Vector Capacities.</title>
        <authorList>
            <consortium name="Tick Genome and Microbiome Consortium (TIGMIC)"/>
            <person name="Jia N."/>
            <person name="Wang J."/>
            <person name="Shi W."/>
            <person name="Du L."/>
            <person name="Sun Y."/>
            <person name="Zhan W."/>
            <person name="Jiang J.F."/>
            <person name="Wang Q."/>
            <person name="Zhang B."/>
            <person name="Ji P."/>
            <person name="Bell-Sakyi L."/>
            <person name="Cui X.M."/>
            <person name="Yuan T.T."/>
            <person name="Jiang B.G."/>
            <person name="Yang W.F."/>
            <person name="Lam T.T."/>
            <person name="Chang Q.C."/>
            <person name="Ding S.J."/>
            <person name="Wang X.J."/>
            <person name="Zhu J.G."/>
            <person name="Ruan X.D."/>
            <person name="Zhao L."/>
            <person name="Wei J.T."/>
            <person name="Ye R.Z."/>
            <person name="Que T.C."/>
            <person name="Du C.H."/>
            <person name="Zhou Y.H."/>
            <person name="Cheng J.X."/>
            <person name="Dai P.F."/>
            <person name="Guo W.B."/>
            <person name="Han X.H."/>
            <person name="Huang E.J."/>
            <person name="Li L.F."/>
            <person name="Wei W."/>
            <person name="Gao Y.C."/>
            <person name="Liu J.Z."/>
            <person name="Shao H.Z."/>
            <person name="Wang X."/>
            <person name="Wang C.C."/>
            <person name="Yang T.C."/>
            <person name="Huo Q.B."/>
            <person name="Li W."/>
            <person name="Chen H.Y."/>
            <person name="Chen S.E."/>
            <person name="Zhou L.G."/>
            <person name="Ni X.B."/>
            <person name="Tian J.H."/>
            <person name="Sheng Y."/>
            <person name="Liu T."/>
            <person name="Pan Y.S."/>
            <person name="Xia L.Y."/>
            <person name="Li J."/>
            <person name="Zhao F."/>
            <person name="Cao W.C."/>
        </authorList>
    </citation>
    <scope>NUCLEOTIDE SEQUENCE</scope>
    <source>
        <strain evidence="2">Rsan-2018</strain>
    </source>
</reference>
<proteinExistence type="predicted"/>
<keyword evidence="1" id="KW-1133">Transmembrane helix</keyword>
<keyword evidence="1" id="KW-0472">Membrane</keyword>
<accession>A0A9D4PLX7</accession>
<reference evidence="2" key="2">
    <citation type="submission" date="2021-09" db="EMBL/GenBank/DDBJ databases">
        <authorList>
            <person name="Jia N."/>
            <person name="Wang J."/>
            <person name="Shi W."/>
            <person name="Du L."/>
            <person name="Sun Y."/>
            <person name="Zhan W."/>
            <person name="Jiang J."/>
            <person name="Wang Q."/>
            <person name="Zhang B."/>
            <person name="Ji P."/>
            <person name="Sakyi L.B."/>
            <person name="Cui X."/>
            <person name="Yuan T."/>
            <person name="Jiang B."/>
            <person name="Yang W."/>
            <person name="Lam T.T.-Y."/>
            <person name="Chang Q."/>
            <person name="Ding S."/>
            <person name="Wang X."/>
            <person name="Zhu J."/>
            <person name="Ruan X."/>
            <person name="Zhao L."/>
            <person name="Wei J."/>
            <person name="Que T."/>
            <person name="Du C."/>
            <person name="Cheng J."/>
            <person name="Dai P."/>
            <person name="Han X."/>
            <person name="Huang E."/>
            <person name="Gao Y."/>
            <person name="Liu J."/>
            <person name="Shao H."/>
            <person name="Ye R."/>
            <person name="Li L."/>
            <person name="Wei W."/>
            <person name="Wang X."/>
            <person name="Wang C."/>
            <person name="Huo Q."/>
            <person name="Li W."/>
            <person name="Guo W."/>
            <person name="Chen H."/>
            <person name="Chen S."/>
            <person name="Zhou L."/>
            <person name="Zhou L."/>
            <person name="Ni X."/>
            <person name="Tian J."/>
            <person name="Zhou Y."/>
            <person name="Sheng Y."/>
            <person name="Liu T."/>
            <person name="Pan Y."/>
            <person name="Xia L."/>
            <person name="Li J."/>
            <person name="Zhao F."/>
            <person name="Cao W."/>
        </authorList>
    </citation>
    <scope>NUCLEOTIDE SEQUENCE</scope>
    <source>
        <strain evidence="2">Rsan-2018</strain>
        <tissue evidence="2">Larvae</tissue>
    </source>
</reference>
<dbReference type="Proteomes" id="UP000821837">
    <property type="component" value="Unassembled WGS sequence"/>
</dbReference>